<protein>
    <submittedName>
        <fullName evidence="1">Lipo-like protein</fullName>
    </submittedName>
</protein>
<evidence type="ECO:0000313" key="1">
    <source>
        <dbReference type="EMBL" id="NLS13854.1"/>
    </source>
</evidence>
<dbReference type="RefSeq" id="WP_168836953.1">
    <property type="nucleotide sequence ID" value="NZ_JABAIK010000013.1"/>
</dbReference>
<dbReference type="PROSITE" id="PS51257">
    <property type="entry name" value="PROKAR_LIPOPROTEIN"/>
    <property type="match status" value="1"/>
</dbReference>
<gene>
    <name evidence="1" type="ORF">HGP28_13235</name>
</gene>
<organism evidence="1 2">
    <name type="scientific">Vibrio agarilyticus</name>
    <dbReference type="NCBI Taxonomy" id="2726741"/>
    <lineage>
        <taxon>Bacteria</taxon>
        <taxon>Pseudomonadati</taxon>
        <taxon>Pseudomonadota</taxon>
        <taxon>Gammaproteobacteria</taxon>
        <taxon>Vibrionales</taxon>
        <taxon>Vibrionaceae</taxon>
        <taxon>Vibrio</taxon>
    </lineage>
</organism>
<dbReference type="Pfam" id="PF09619">
    <property type="entry name" value="YscW"/>
    <property type="match status" value="1"/>
</dbReference>
<accession>A0A7X8YHL7</accession>
<dbReference type="AlphaFoldDB" id="A0A7X8YHL7"/>
<name>A0A7X8YHL7_9VIBR</name>
<reference evidence="1 2" key="1">
    <citation type="submission" date="2020-04" db="EMBL/GenBank/DDBJ databases">
        <title>Vibrio sp. SM6, a novel species isolated from seawater.</title>
        <authorList>
            <person name="Wang X."/>
        </authorList>
    </citation>
    <scope>NUCLEOTIDE SEQUENCE [LARGE SCALE GENOMIC DNA]</scope>
    <source>
        <strain evidence="1 2">SM6</strain>
    </source>
</reference>
<dbReference type="InterPro" id="IPR053196">
    <property type="entry name" value="Lipoprotein_YbaY-like"/>
</dbReference>
<keyword evidence="2" id="KW-1185">Reference proteome</keyword>
<dbReference type="InterPro" id="IPR039366">
    <property type="entry name" value="Pilotin"/>
</dbReference>
<dbReference type="PANTHER" id="PTHR38013:SF1">
    <property type="entry name" value="GLYCOPROTEIN_POLYSACCHARIDE METABOLISM"/>
    <property type="match status" value="1"/>
</dbReference>
<evidence type="ECO:0000313" key="2">
    <source>
        <dbReference type="Proteomes" id="UP000535589"/>
    </source>
</evidence>
<dbReference type="PANTHER" id="PTHR38013">
    <property type="entry name" value="GLYCOPROTEIN/POLYSACCHARIDE METABOLISM"/>
    <property type="match status" value="1"/>
</dbReference>
<comment type="caution">
    <text evidence="1">The sequence shown here is derived from an EMBL/GenBank/DDBJ whole genome shotgun (WGS) entry which is preliminary data.</text>
</comment>
<dbReference type="EMBL" id="JABAIK010000013">
    <property type="protein sequence ID" value="NLS13854.1"/>
    <property type="molecule type" value="Genomic_DNA"/>
</dbReference>
<dbReference type="Proteomes" id="UP000535589">
    <property type="component" value="Unassembled WGS sequence"/>
</dbReference>
<sequence length="148" mass="15950">MKKAVHVLATLALGASLIGCQSTPLVDAQAEQVVHGVTMNTLSGEAFYRERIALPEHAVMVVTLEDVSIADKAATIVAQKRMTTKGKQVPLAFDLAYAADAIDSQARYSVRVQIWVDDELRFTSDAAYPVINNGAPTEGLKVLLRGVR</sequence>
<proteinExistence type="predicted"/>